<dbReference type="OrthoDB" id="415822at2759"/>
<dbReference type="Proteomes" id="UP000499080">
    <property type="component" value="Unassembled WGS sequence"/>
</dbReference>
<gene>
    <name evidence="2" type="ORF">AVEN_105391_1</name>
    <name evidence="1" type="ORF">AVEN_259993_1</name>
</gene>
<keyword evidence="3" id="KW-1185">Reference proteome</keyword>
<evidence type="ECO:0000313" key="3">
    <source>
        <dbReference type="Proteomes" id="UP000499080"/>
    </source>
</evidence>
<dbReference type="EMBL" id="BGPR01110168">
    <property type="protein sequence ID" value="GBM88270.1"/>
    <property type="molecule type" value="Genomic_DNA"/>
</dbReference>
<proteinExistence type="predicted"/>
<reference evidence="2 3" key="1">
    <citation type="journal article" date="2019" name="Sci. Rep.">
        <title>Orb-weaving spider Araneus ventricosus genome elucidates the spidroin gene catalogue.</title>
        <authorList>
            <person name="Kono N."/>
            <person name="Nakamura H."/>
            <person name="Ohtoshi R."/>
            <person name="Moran D.A.P."/>
            <person name="Shinohara A."/>
            <person name="Yoshida Y."/>
            <person name="Fujiwara M."/>
            <person name="Mori M."/>
            <person name="Tomita M."/>
            <person name="Arakawa K."/>
        </authorList>
    </citation>
    <scope>NUCLEOTIDE SEQUENCE [LARGE SCALE GENOMIC DNA]</scope>
</reference>
<dbReference type="Gene3D" id="3.40.33.10">
    <property type="entry name" value="CAP"/>
    <property type="match status" value="1"/>
</dbReference>
<accession>A0A4Y2JDB1</accession>
<dbReference type="SUPFAM" id="SSF55797">
    <property type="entry name" value="PR-1-like"/>
    <property type="match status" value="1"/>
</dbReference>
<dbReference type="AlphaFoldDB" id="A0A4Y2JDB1"/>
<organism evidence="2 3">
    <name type="scientific">Araneus ventricosus</name>
    <name type="common">Orbweaver spider</name>
    <name type="synonym">Epeira ventricosa</name>
    <dbReference type="NCBI Taxonomy" id="182803"/>
    <lineage>
        <taxon>Eukaryota</taxon>
        <taxon>Metazoa</taxon>
        <taxon>Ecdysozoa</taxon>
        <taxon>Arthropoda</taxon>
        <taxon>Chelicerata</taxon>
        <taxon>Arachnida</taxon>
        <taxon>Araneae</taxon>
        <taxon>Araneomorphae</taxon>
        <taxon>Entelegynae</taxon>
        <taxon>Araneoidea</taxon>
        <taxon>Araneidae</taxon>
        <taxon>Araneus</taxon>
    </lineage>
</organism>
<name>A0A4Y2JDB1_ARAVE</name>
<dbReference type="InterPro" id="IPR035940">
    <property type="entry name" value="CAP_sf"/>
</dbReference>
<dbReference type="EMBL" id="BGPR01110177">
    <property type="protein sequence ID" value="GBM88291.1"/>
    <property type="molecule type" value="Genomic_DNA"/>
</dbReference>
<evidence type="ECO:0000313" key="1">
    <source>
        <dbReference type="EMBL" id="GBM88270.1"/>
    </source>
</evidence>
<sequence length="146" mass="16882">MPHLTTRKNTESIYAWYFIRCLTHLVSQVWDDELAMIAQKHAETCKFEHDCADCRRVGKIAFIHGHILGQFLMQLLDQNCSLPKYILIKNDNCRCGLDKGTVSHYIFGCNLYKEIRKKYFPTDFGTFGLMQLTANGLARNGLIEVF</sequence>
<protein>
    <submittedName>
        <fullName evidence="2">Uncharacterized protein</fullName>
    </submittedName>
</protein>
<comment type="caution">
    <text evidence="2">The sequence shown here is derived from an EMBL/GenBank/DDBJ whole genome shotgun (WGS) entry which is preliminary data.</text>
</comment>
<evidence type="ECO:0000313" key="2">
    <source>
        <dbReference type="EMBL" id="GBM88291.1"/>
    </source>
</evidence>